<reference evidence="5" key="2">
    <citation type="submission" date="2020-11" db="EMBL/GenBank/DDBJ databases">
        <authorList>
            <person name="McCartney M.A."/>
            <person name="Auch B."/>
            <person name="Kono T."/>
            <person name="Mallez S."/>
            <person name="Becker A."/>
            <person name="Gohl D.M."/>
            <person name="Silverstein K.A.T."/>
            <person name="Koren S."/>
            <person name="Bechman K.B."/>
            <person name="Herman A."/>
            <person name="Abrahante J.E."/>
            <person name="Garbe J."/>
        </authorList>
    </citation>
    <scope>NUCLEOTIDE SEQUENCE</scope>
    <source>
        <strain evidence="5">Duluth1</strain>
        <tissue evidence="5">Whole animal</tissue>
    </source>
</reference>
<protein>
    <recommendedName>
        <fullName evidence="7">Adenosine deaminase</fullName>
    </recommendedName>
</protein>
<comment type="caution">
    <text evidence="5">The sequence shown here is derived from an EMBL/GenBank/DDBJ whole genome shotgun (WGS) entry which is preliminary data.</text>
</comment>
<reference evidence="5" key="1">
    <citation type="journal article" date="2019" name="bioRxiv">
        <title>The Genome of the Zebra Mussel, Dreissena polymorpha: A Resource for Invasive Species Research.</title>
        <authorList>
            <person name="McCartney M.A."/>
            <person name="Auch B."/>
            <person name="Kono T."/>
            <person name="Mallez S."/>
            <person name="Zhang Y."/>
            <person name="Obille A."/>
            <person name="Becker A."/>
            <person name="Abrahante J.E."/>
            <person name="Garbe J."/>
            <person name="Badalamenti J.P."/>
            <person name="Herman A."/>
            <person name="Mangelson H."/>
            <person name="Liachko I."/>
            <person name="Sullivan S."/>
            <person name="Sone E.D."/>
            <person name="Koren S."/>
            <person name="Silverstein K.A.T."/>
            <person name="Beckman K.B."/>
            <person name="Gohl D.M."/>
        </authorList>
    </citation>
    <scope>NUCLEOTIDE SEQUENCE</scope>
    <source>
        <strain evidence="5">Duluth1</strain>
        <tissue evidence="5">Whole animal</tissue>
    </source>
</reference>
<dbReference type="AlphaFoldDB" id="A0A9D4D8S0"/>
<gene>
    <name evidence="5" type="ORF">DPMN_046900</name>
</gene>
<dbReference type="GO" id="GO:0019239">
    <property type="term" value="F:deaminase activity"/>
    <property type="evidence" value="ECO:0007669"/>
    <property type="project" value="InterPro"/>
</dbReference>
<dbReference type="PROSITE" id="PS00485">
    <property type="entry name" value="A_DEAMINASE"/>
    <property type="match status" value="1"/>
</dbReference>
<dbReference type="Gene3D" id="3.20.20.140">
    <property type="entry name" value="Metal-dependent hydrolases"/>
    <property type="match status" value="1"/>
</dbReference>
<dbReference type="Proteomes" id="UP000828390">
    <property type="component" value="Unassembled WGS sequence"/>
</dbReference>
<dbReference type="EMBL" id="JAIWYP010000011">
    <property type="protein sequence ID" value="KAH3740202.1"/>
    <property type="molecule type" value="Genomic_DNA"/>
</dbReference>
<evidence type="ECO:0000256" key="4">
    <source>
        <dbReference type="ARBA" id="ARBA00022833"/>
    </source>
</evidence>
<keyword evidence="4" id="KW-0862">Zinc</keyword>
<keyword evidence="2" id="KW-0479">Metal-binding</keyword>
<sequence>MPNKVCGFKRRSFVRRFVKDGVSYSINTDDPVVLGNILTDDFKFAGDMGLTDEEIIRGIFNARPFLFCVVRRKEENSPRAKTSIR</sequence>
<evidence type="ECO:0008006" key="7">
    <source>
        <dbReference type="Google" id="ProtNLM"/>
    </source>
</evidence>
<evidence type="ECO:0000313" key="6">
    <source>
        <dbReference type="Proteomes" id="UP000828390"/>
    </source>
</evidence>
<name>A0A9D4D8S0_DREPO</name>
<accession>A0A9D4D8S0</accession>
<keyword evidence="6" id="KW-1185">Reference proteome</keyword>
<dbReference type="GO" id="GO:0046872">
    <property type="term" value="F:metal ion binding"/>
    <property type="evidence" value="ECO:0007669"/>
    <property type="project" value="UniProtKB-KW"/>
</dbReference>
<evidence type="ECO:0000313" key="5">
    <source>
        <dbReference type="EMBL" id="KAH3740202.1"/>
    </source>
</evidence>
<comment type="cofactor">
    <cofactor evidence="1">
        <name>Zn(2+)</name>
        <dbReference type="ChEBI" id="CHEBI:29105"/>
    </cofactor>
</comment>
<dbReference type="GO" id="GO:0009168">
    <property type="term" value="P:purine ribonucleoside monophosphate biosynthetic process"/>
    <property type="evidence" value="ECO:0007669"/>
    <property type="project" value="InterPro"/>
</dbReference>
<proteinExistence type="predicted"/>
<keyword evidence="3" id="KW-0378">Hydrolase</keyword>
<evidence type="ECO:0000256" key="3">
    <source>
        <dbReference type="ARBA" id="ARBA00022801"/>
    </source>
</evidence>
<evidence type="ECO:0000256" key="1">
    <source>
        <dbReference type="ARBA" id="ARBA00001947"/>
    </source>
</evidence>
<organism evidence="5 6">
    <name type="scientific">Dreissena polymorpha</name>
    <name type="common">Zebra mussel</name>
    <name type="synonym">Mytilus polymorpha</name>
    <dbReference type="NCBI Taxonomy" id="45954"/>
    <lineage>
        <taxon>Eukaryota</taxon>
        <taxon>Metazoa</taxon>
        <taxon>Spiralia</taxon>
        <taxon>Lophotrochozoa</taxon>
        <taxon>Mollusca</taxon>
        <taxon>Bivalvia</taxon>
        <taxon>Autobranchia</taxon>
        <taxon>Heteroconchia</taxon>
        <taxon>Euheterodonta</taxon>
        <taxon>Imparidentia</taxon>
        <taxon>Neoheterodontei</taxon>
        <taxon>Myida</taxon>
        <taxon>Dreissenoidea</taxon>
        <taxon>Dreissenidae</taxon>
        <taxon>Dreissena</taxon>
    </lineage>
</organism>
<evidence type="ECO:0000256" key="2">
    <source>
        <dbReference type="ARBA" id="ARBA00022723"/>
    </source>
</evidence>
<dbReference type="InterPro" id="IPR006650">
    <property type="entry name" value="A/AMP_deam_AS"/>
</dbReference>